<dbReference type="Gene3D" id="3.40.50.620">
    <property type="entry name" value="HUPs"/>
    <property type="match status" value="1"/>
</dbReference>
<dbReference type="InterPro" id="IPR006015">
    <property type="entry name" value="Universal_stress_UspA"/>
</dbReference>
<dbReference type="InterPro" id="IPR014729">
    <property type="entry name" value="Rossmann-like_a/b/a_fold"/>
</dbReference>
<dbReference type="CDD" id="cd00293">
    <property type="entry name" value="USP-like"/>
    <property type="match status" value="1"/>
</dbReference>
<dbReference type="PANTHER" id="PTHR31964:SF113">
    <property type="entry name" value="USPA DOMAIN-CONTAINING PROTEIN"/>
    <property type="match status" value="1"/>
</dbReference>
<evidence type="ECO:0000313" key="4">
    <source>
        <dbReference type="Proteomes" id="UP000183954"/>
    </source>
</evidence>
<evidence type="ECO:0000259" key="2">
    <source>
        <dbReference type="Pfam" id="PF00582"/>
    </source>
</evidence>
<dbReference type="Pfam" id="PF00582">
    <property type="entry name" value="Usp"/>
    <property type="match status" value="1"/>
</dbReference>
<keyword evidence="4" id="KW-1185">Reference proteome</keyword>
<protein>
    <submittedName>
        <fullName evidence="3">Nucleotide-binding universal stress protein, UspA family</fullName>
    </submittedName>
</protein>
<dbReference type="OrthoDB" id="9777884at2"/>
<feature type="domain" description="UspA" evidence="2">
    <location>
        <begin position="7"/>
        <end position="166"/>
    </location>
</feature>
<dbReference type="STRING" id="1121420.SAMN02746098_02180"/>
<gene>
    <name evidence="3" type="ORF">SAMN02746098_02180</name>
</gene>
<dbReference type="PANTHER" id="PTHR31964">
    <property type="entry name" value="ADENINE NUCLEOTIDE ALPHA HYDROLASES-LIKE SUPERFAMILY PROTEIN"/>
    <property type="match status" value="1"/>
</dbReference>
<dbReference type="InterPro" id="IPR006016">
    <property type="entry name" value="UspA"/>
</dbReference>
<dbReference type="Proteomes" id="UP000183954">
    <property type="component" value="Unassembled WGS sequence"/>
</dbReference>
<reference evidence="4" key="1">
    <citation type="submission" date="2016-11" db="EMBL/GenBank/DDBJ databases">
        <authorList>
            <person name="Varghese N."/>
            <person name="Submissions S."/>
        </authorList>
    </citation>
    <scope>NUCLEOTIDE SEQUENCE [LARGE SCALE GENOMIC DNA]</scope>
    <source>
        <strain evidence="4">DSM 15449</strain>
    </source>
</reference>
<accession>A0A1M5Y152</accession>
<name>A0A1M5Y152_9FIRM</name>
<evidence type="ECO:0000256" key="1">
    <source>
        <dbReference type="ARBA" id="ARBA00008791"/>
    </source>
</evidence>
<evidence type="ECO:0000313" key="3">
    <source>
        <dbReference type="EMBL" id="SHI05669.1"/>
    </source>
</evidence>
<dbReference type="AlphaFoldDB" id="A0A1M5Y152"/>
<dbReference type="PRINTS" id="PR01438">
    <property type="entry name" value="UNVRSLSTRESS"/>
</dbReference>
<organism evidence="3 4">
    <name type="scientific">Desulfosporosinus lacus DSM 15449</name>
    <dbReference type="NCBI Taxonomy" id="1121420"/>
    <lineage>
        <taxon>Bacteria</taxon>
        <taxon>Bacillati</taxon>
        <taxon>Bacillota</taxon>
        <taxon>Clostridia</taxon>
        <taxon>Eubacteriales</taxon>
        <taxon>Desulfitobacteriaceae</taxon>
        <taxon>Desulfosporosinus</taxon>
    </lineage>
</organism>
<dbReference type="SUPFAM" id="SSF52402">
    <property type="entry name" value="Adenine nucleotide alpha hydrolases-like"/>
    <property type="match status" value="1"/>
</dbReference>
<comment type="similarity">
    <text evidence="1">Belongs to the universal stress protein A family.</text>
</comment>
<dbReference type="RefSeq" id="WP_073029770.1">
    <property type="nucleotide sequence ID" value="NZ_FQXJ01000007.1"/>
</dbReference>
<sequence length="199" mass="22630">MNGNPLKVLLYFDGSEHSLSAAVYTANLFNRIPNMHLTIVHAQENIQGSKLENSNLREIWSTDLILEWEKRLLDKVEFKHRSQYSKIIAKTHEIFFEAGQNVNQQVIFSNSNIPDTVEAIINFATKKEFELIIMGTRGPSSLKGLVYGSLAHSVLNKSDIPVLLIKKLPQEFVDRFCSSPSGKNRGKGRRNDLYRVKTI</sequence>
<proteinExistence type="inferred from homology"/>
<dbReference type="EMBL" id="FQXJ01000007">
    <property type="protein sequence ID" value="SHI05669.1"/>
    <property type="molecule type" value="Genomic_DNA"/>
</dbReference>